<proteinExistence type="predicted"/>
<reference evidence="2 3" key="1">
    <citation type="submission" date="2019-07" db="EMBL/GenBank/DDBJ databases">
        <title>Genomic Encyclopedia of Archaeal and Bacterial Type Strains, Phase II (KMG-II): from individual species to whole genera.</title>
        <authorList>
            <person name="Goeker M."/>
        </authorList>
    </citation>
    <scope>NUCLEOTIDE SEQUENCE [LARGE SCALE GENOMIC DNA]</scope>
    <source>
        <strain evidence="2 3">ATCC BAA-2084</strain>
    </source>
</reference>
<organism evidence="2 3">
    <name type="scientific">Altererythrobacter ishigakiensis</name>
    <dbReference type="NCBI Taxonomy" id="476157"/>
    <lineage>
        <taxon>Bacteria</taxon>
        <taxon>Pseudomonadati</taxon>
        <taxon>Pseudomonadota</taxon>
        <taxon>Alphaproteobacteria</taxon>
        <taxon>Sphingomonadales</taxon>
        <taxon>Erythrobacteraceae</taxon>
        <taxon>Altererythrobacter</taxon>
    </lineage>
</organism>
<dbReference type="SUPFAM" id="SSF50249">
    <property type="entry name" value="Nucleic acid-binding proteins"/>
    <property type="match status" value="1"/>
</dbReference>
<dbReference type="STRING" id="476157.GCA_001663155_00562"/>
<dbReference type="InterPro" id="IPR012340">
    <property type="entry name" value="NA-bd_OB-fold"/>
</dbReference>
<gene>
    <name evidence="2" type="ORF">JN10_0180</name>
</gene>
<evidence type="ECO:0000313" key="3">
    <source>
        <dbReference type="Proteomes" id="UP000320547"/>
    </source>
</evidence>
<dbReference type="OrthoDB" id="4303499at2"/>
<evidence type="ECO:0000259" key="1">
    <source>
        <dbReference type="Pfam" id="PF01796"/>
    </source>
</evidence>
<dbReference type="RefSeq" id="WP_067597066.1">
    <property type="nucleotide sequence ID" value="NZ_CP015963.1"/>
</dbReference>
<dbReference type="Pfam" id="PF01796">
    <property type="entry name" value="OB_ChsH2_C"/>
    <property type="match status" value="1"/>
</dbReference>
<keyword evidence="3" id="KW-1185">Reference proteome</keyword>
<protein>
    <submittedName>
        <fullName evidence="2">Putative OB-fold protein</fullName>
    </submittedName>
</protein>
<accession>A0A562USI5</accession>
<evidence type="ECO:0000313" key="2">
    <source>
        <dbReference type="EMBL" id="TWJ08567.1"/>
    </source>
</evidence>
<dbReference type="EMBL" id="VLLK01000001">
    <property type="protein sequence ID" value="TWJ08567.1"/>
    <property type="molecule type" value="Genomic_DNA"/>
</dbReference>
<dbReference type="AlphaFoldDB" id="A0A562USI5"/>
<dbReference type="Proteomes" id="UP000320547">
    <property type="component" value="Unassembled WGS sequence"/>
</dbReference>
<comment type="caution">
    <text evidence="2">The sequence shown here is derived from an EMBL/GenBank/DDBJ whole genome shotgun (WGS) entry which is preliminary data.</text>
</comment>
<sequence length="138" mass="15157">MGALAPVDPELWSHDGEPHLMGGRLPSGEIVFPMPQGDAADGVEPVKLSRHGKLWSWTTQGFLPKEPYEGWGSGEGEGPPDFKPFLLGYIELPGEVIVESRIVDATLEQLELGMPMEFCLTPFSDTHCTFAYRPEKSS</sequence>
<dbReference type="InterPro" id="IPR002878">
    <property type="entry name" value="ChsH2_C"/>
</dbReference>
<name>A0A562USI5_9SPHN</name>
<feature type="domain" description="ChsH2 C-terminal OB-fold" evidence="1">
    <location>
        <begin position="46"/>
        <end position="118"/>
    </location>
</feature>